<sequence length="503" mass="55266">MRILLIPVDARPVTRDIAVEVAAVAGIEVMVPPKEILGFLKEPADLAAIGAWMAEHLPLADAVVVSLDLLGYGGLCPSRFGGVTAAQVKERLAPVFRLKAERPDLPVYAFSATMRIPAYNSDAEEPEYWATYGYDLWRLSYCDDKYQVTGDEAARAEAEAAAARVPAELVAEFRARRARNFAVNLHALDMAEQGLLDLIVFPQDDTSEFGWNIAEQRQLRAEINRRGLGMKALIYPGADEVGLALVARAVNRAAGVTPKFYPFYSSTKGPLIHARYEDRPLGETVKGQIFACGGLLVDSPAEADILLAVNTPGDEQGEAPEQAHRRLVDTAGRNLPEFVARIAHYIREGRPVAVADLAYANGADDALISLLGETVALPDLEAYAGWNTAGNSMGTVAAHAAMRHLGRRTGRLNQGAHLSFLLKRFADDYLYQFQVRTEVREAHGVDRLPPDELLAETARRLEPGLRAFHARHFARAGELKLKQIYLPWKRSFEVGLDLEVIPR</sequence>
<comment type="caution">
    <text evidence="1">The sequence shown here is derived from an EMBL/GenBank/DDBJ whole genome shotgun (WGS) entry which is preliminary data.</text>
</comment>
<reference evidence="1 2" key="1">
    <citation type="submission" date="2021-03" db="EMBL/GenBank/DDBJ databases">
        <title>Genomic Encyclopedia of Type Strains, Phase IV (KMG-IV): sequencing the most valuable type-strain genomes for metagenomic binning, comparative biology and taxonomic classification.</title>
        <authorList>
            <person name="Goeker M."/>
        </authorList>
    </citation>
    <scope>NUCLEOTIDE SEQUENCE [LARGE SCALE GENOMIC DNA]</scope>
    <source>
        <strain evidence="1 2">DSM 27138</strain>
    </source>
</reference>
<name>A0ABS4JVS5_9FIRM</name>
<evidence type="ECO:0008006" key="3">
    <source>
        <dbReference type="Google" id="ProtNLM"/>
    </source>
</evidence>
<accession>A0ABS4JVS5</accession>
<protein>
    <recommendedName>
        <fullName evidence="3">DUF4127 family protein</fullName>
    </recommendedName>
</protein>
<dbReference type="Pfam" id="PF13552">
    <property type="entry name" value="DUF4127"/>
    <property type="match status" value="1"/>
</dbReference>
<dbReference type="RefSeq" id="WP_209467711.1">
    <property type="nucleotide sequence ID" value="NZ_JAGGLG010000031.1"/>
</dbReference>
<evidence type="ECO:0000313" key="1">
    <source>
        <dbReference type="EMBL" id="MBP2019608.1"/>
    </source>
</evidence>
<organism evidence="1 2">
    <name type="scientific">Symbiobacterium terraclitae</name>
    <dbReference type="NCBI Taxonomy" id="557451"/>
    <lineage>
        <taxon>Bacteria</taxon>
        <taxon>Bacillati</taxon>
        <taxon>Bacillota</taxon>
        <taxon>Clostridia</taxon>
        <taxon>Eubacteriales</taxon>
        <taxon>Symbiobacteriaceae</taxon>
        <taxon>Symbiobacterium</taxon>
    </lineage>
</organism>
<dbReference type="InterPro" id="IPR025394">
    <property type="entry name" value="DUF4127"/>
</dbReference>
<proteinExistence type="predicted"/>
<keyword evidence="2" id="KW-1185">Reference proteome</keyword>
<dbReference type="Proteomes" id="UP001519289">
    <property type="component" value="Unassembled WGS sequence"/>
</dbReference>
<gene>
    <name evidence="1" type="ORF">J2Z79_003050</name>
</gene>
<dbReference type="EMBL" id="JAGGLG010000031">
    <property type="protein sequence ID" value="MBP2019608.1"/>
    <property type="molecule type" value="Genomic_DNA"/>
</dbReference>
<evidence type="ECO:0000313" key="2">
    <source>
        <dbReference type="Proteomes" id="UP001519289"/>
    </source>
</evidence>